<dbReference type="CDD" id="cd07067">
    <property type="entry name" value="HP_PGM_like"/>
    <property type="match status" value="1"/>
</dbReference>
<dbReference type="EMBL" id="CP119312">
    <property type="protein sequence ID" value="WEK05968.1"/>
    <property type="molecule type" value="Genomic_DNA"/>
</dbReference>
<dbReference type="PANTHER" id="PTHR48100">
    <property type="entry name" value="BROAD-SPECIFICITY PHOSPHATASE YOR283W-RELATED"/>
    <property type="match status" value="1"/>
</dbReference>
<dbReference type="AlphaFoldDB" id="A0AAJ5VW20"/>
<dbReference type="PANTHER" id="PTHR48100:SF62">
    <property type="entry name" value="GLUCOSYL-3-PHOSPHOGLYCERATE PHOSPHATASE"/>
    <property type="match status" value="1"/>
</dbReference>
<dbReference type="InterPro" id="IPR013078">
    <property type="entry name" value="His_Pase_superF_clade-1"/>
</dbReference>
<name>A0AAJ5VW20_9HYPH</name>
<sequence>MKRLLLVRHGESEWNAVRRLQGQADISLSPKGQDQARALAPLLASWRPDFVLTSDLVRAVETAALLGYPEAEREPGLREHSVGVWTGQAIAGIKAREEANYLAWRAGTYAPPEGELWCDMRARIGAAMMRALQRTEQTALLVCHGGVIRAALDHALGLEPARIIPVGPASLTILAFPNGMARLEAFNVTGAAPVLDAPD</sequence>
<dbReference type="Proteomes" id="UP001217476">
    <property type="component" value="Chromosome"/>
</dbReference>
<proteinExistence type="predicted"/>
<feature type="binding site" evidence="1">
    <location>
        <position position="58"/>
    </location>
    <ligand>
        <name>substrate</name>
    </ligand>
</feature>
<dbReference type="GO" id="GO:0016791">
    <property type="term" value="F:phosphatase activity"/>
    <property type="evidence" value="ECO:0007669"/>
    <property type="project" value="TreeGrafter"/>
</dbReference>
<dbReference type="InterPro" id="IPR001345">
    <property type="entry name" value="PG/BPGM_mutase_AS"/>
</dbReference>
<protein>
    <submittedName>
        <fullName evidence="2">Histidine phosphatase family protein</fullName>
    </submittedName>
</protein>
<dbReference type="PROSITE" id="PS00175">
    <property type="entry name" value="PG_MUTASE"/>
    <property type="match status" value="1"/>
</dbReference>
<organism evidence="2 3">
    <name type="scientific">Candidatus Devosia phytovorans</name>
    <dbReference type="NCBI Taxonomy" id="3121372"/>
    <lineage>
        <taxon>Bacteria</taxon>
        <taxon>Pseudomonadati</taxon>
        <taxon>Pseudomonadota</taxon>
        <taxon>Alphaproteobacteria</taxon>
        <taxon>Hyphomicrobiales</taxon>
        <taxon>Devosiaceae</taxon>
        <taxon>Devosia</taxon>
    </lineage>
</organism>
<accession>A0AAJ5VW20</accession>
<dbReference type="Gene3D" id="3.40.50.1240">
    <property type="entry name" value="Phosphoglycerate mutase-like"/>
    <property type="match status" value="1"/>
</dbReference>
<evidence type="ECO:0000313" key="3">
    <source>
        <dbReference type="Proteomes" id="UP001217476"/>
    </source>
</evidence>
<dbReference type="InterPro" id="IPR050275">
    <property type="entry name" value="PGM_Phosphatase"/>
</dbReference>
<dbReference type="GO" id="GO:0005737">
    <property type="term" value="C:cytoplasm"/>
    <property type="evidence" value="ECO:0007669"/>
    <property type="project" value="TreeGrafter"/>
</dbReference>
<evidence type="ECO:0000313" key="2">
    <source>
        <dbReference type="EMBL" id="WEK05968.1"/>
    </source>
</evidence>
<evidence type="ECO:0000256" key="1">
    <source>
        <dbReference type="PIRSR" id="PIRSR613078-2"/>
    </source>
</evidence>
<dbReference type="SUPFAM" id="SSF53254">
    <property type="entry name" value="Phosphoglycerate mutase-like"/>
    <property type="match status" value="1"/>
</dbReference>
<gene>
    <name evidence="2" type="ORF">P0Y65_06855</name>
</gene>
<reference evidence="2" key="1">
    <citation type="submission" date="2023-03" db="EMBL/GenBank/DDBJ databases">
        <title>Andean soil-derived lignocellulolytic bacterial consortium as a source of novel taxa and putative plastic-active enzymes.</title>
        <authorList>
            <person name="Diaz-Garcia L."/>
            <person name="Chuvochina M."/>
            <person name="Feuerriegel G."/>
            <person name="Bunk B."/>
            <person name="Sproer C."/>
            <person name="Streit W.R."/>
            <person name="Rodriguez L.M."/>
            <person name="Overmann J."/>
            <person name="Jimenez D.J."/>
        </authorList>
    </citation>
    <scope>NUCLEOTIDE SEQUENCE</scope>
    <source>
        <strain evidence="2">MAG 4196</strain>
    </source>
</reference>
<dbReference type="SMART" id="SM00855">
    <property type="entry name" value="PGAM"/>
    <property type="match status" value="1"/>
</dbReference>
<dbReference type="InterPro" id="IPR029033">
    <property type="entry name" value="His_PPase_superfam"/>
</dbReference>
<dbReference type="Pfam" id="PF00300">
    <property type="entry name" value="His_Phos_1"/>
    <property type="match status" value="1"/>
</dbReference>
<feature type="binding site" evidence="1">
    <location>
        <begin position="8"/>
        <end position="15"/>
    </location>
    <ligand>
        <name>substrate</name>
    </ligand>
</feature>